<organism evidence="3">
    <name type="scientific">hydrothermal vent metagenome</name>
    <dbReference type="NCBI Taxonomy" id="652676"/>
    <lineage>
        <taxon>unclassified sequences</taxon>
        <taxon>metagenomes</taxon>
        <taxon>ecological metagenomes</taxon>
    </lineage>
</organism>
<evidence type="ECO:0000256" key="1">
    <source>
        <dbReference type="ARBA" id="ARBA00023002"/>
    </source>
</evidence>
<reference evidence="3" key="1">
    <citation type="submission" date="2018-06" db="EMBL/GenBank/DDBJ databases">
        <authorList>
            <person name="Zhirakovskaya E."/>
        </authorList>
    </citation>
    <scope>NUCLEOTIDE SEQUENCE</scope>
</reference>
<feature type="domain" description="DUF6537" evidence="2">
    <location>
        <begin position="185"/>
        <end position="397"/>
    </location>
</feature>
<dbReference type="Gene3D" id="3.40.920.10">
    <property type="entry name" value="Pyruvate-ferredoxin oxidoreductase, PFOR, domain III"/>
    <property type="match status" value="1"/>
</dbReference>
<dbReference type="EMBL" id="UOEH01000361">
    <property type="protein sequence ID" value="VAW02331.1"/>
    <property type="molecule type" value="Genomic_DNA"/>
</dbReference>
<accession>A0A3B0S849</accession>
<sequence length="449" mass="48889">AQKSVPVFALTPVPGDVDIVLALEVMEAGRAITRGFVTGETTLIASSHRVYAIAEKIHLGDGRQDADAIIAAGQTAANRFILDDMEAAAESADAVISAVMFGSLAGSGALPFARSAFEETIRHSERTVDSNLAGFEAGYANARSDGAASTPSLSTAGANKSSAPTAISGLAQRMTREFPNSAQVTLTEGLKKLVDYQDVRYADLYLDRMARIRALDEECGGARWDWRLTRNVAKHLALWMAFEDTIRVADLKTRASRFARFRTDVRAEAGQIVHVSDYMHPRIEEVCDLAPAWLGKKILSTPALRTGLGVFFKKGRRIPSTKLRGFLLLSFLAGLKFVRRGSYRFKVEQARIDDWLMRIETTARDDYALACEVAGLQRLIKGYGETHERGLANYARLLALLDEANKMPAPSFSLTSQTLASLKSAAFADEDGAILAAEIRKLRLSARAA</sequence>
<feature type="non-terminal residue" evidence="3">
    <location>
        <position position="1"/>
    </location>
</feature>
<dbReference type="InterPro" id="IPR046667">
    <property type="entry name" value="DUF6537"/>
</dbReference>
<proteinExistence type="predicted"/>
<keyword evidence="1 3" id="KW-0560">Oxidoreductase</keyword>
<gene>
    <name evidence="3" type="ORF">MNBD_ALPHA05-2394</name>
</gene>
<keyword evidence="3" id="KW-0670">Pyruvate</keyword>
<evidence type="ECO:0000259" key="2">
    <source>
        <dbReference type="Pfam" id="PF20169"/>
    </source>
</evidence>
<evidence type="ECO:0000313" key="3">
    <source>
        <dbReference type="EMBL" id="VAW02331.1"/>
    </source>
</evidence>
<dbReference type="AlphaFoldDB" id="A0A3B0S849"/>
<name>A0A3B0S849_9ZZZZ</name>
<dbReference type="EC" id="1.2.7.8" evidence="3"/>
<dbReference type="Pfam" id="PF20169">
    <property type="entry name" value="DUF6537"/>
    <property type="match status" value="1"/>
</dbReference>
<dbReference type="GO" id="GO:0043805">
    <property type="term" value="F:indolepyruvate ferredoxin oxidoreductase activity"/>
    <property type="evidence" value="ECO:0007669"/>
    <property type="project" value="UniProtKB-EC"/>
</dbReference>
<dbReference type="NCBIfam" id="NF006179">
    <property type="entry name" value="PRK08312.1"/>
    <property type="match status" value="1"/>
</dbReference>
<dbReference type="InterPro" id="IPR002869">
    <property type="entry name" value="Pyrv_flavodox_OxRed_cen"/>
</dbReference>
<protein>
    <submittedName>
        <fullName evidence="3">Indolepyruvate oxidoreductase subunit IorB II</fullName>
        <ecNumber evidence="3">1.2.7.8</ecNumber>
    </submittedName>
</protein>